<dbReference type="HOGENOM" id="CLU_170158_0_0_6"/>
<proteinExistence type="predicted"/>
<evidence type="ECO:0000313" key="2">
    <source>
        <dbReference type="Proteomes" id="UP000008148"/>
    </source>
</evidence>
<reference evidence="1 2" key="1">
    <citation type="submission" date="2007-08" db="EMBL/GenBank/DDBJ databases">
        <authorList>
            <consortium name="The Citrobacter koseri Genome Sequencing Project"/>
            <person name="McClelland M."/>
            <person name="Sanderson E.K."/>
            <person name="Porwollik S."/>
            <person name="Spieth J."/>
            <person name="Clifton W.S."/>
            <person name="Latreille P."/>
            <person name="Courtney L."/>
            <person name="Wang C."/>
            <person name="Pepin K."/>
            <person name="Bhonagiri V."/>
            <person name="Nash W."/>
            <person name="Johnson M."/>
            <person name="Thiruvilangam P."/>
            <person name="Wilson R."/>
        </authorList>
    </citation>
    <scope>NUCLEOTIDE SEQUENCE [LARGE SCALE GENOMIC DNA]</scope>
    <source>
        <strain evidence="2">ATCC BAA-895 / CDC 4225-83 / SGSC4696</strain>
    </source>
</reference>
<gene>
    <name evidence="1" type="ordered locus">CKO_01909</name>
</gene>
<evidence type="ECO:0000313" key="1">
    <source>
        <dbReference type="EMBL" id="ABV13036.1"/>
    </source>
</evidence>
<name>A8AHS3_CITK8</name>
<dbReference type="KEGG" id="cko:CKO_01909"/>
<sequence length="114" mass="13085">MDELTRSRYQTFRQPGDNGKQRVKMKIDLDLKAQGVDVSTSGYRDFVNAEIRGVEVDDVLEEIESDVLFAAIDLPDYIDWADNNSKLPEILDRLSPDEVISWLRDNGHLEDNDD</sequence>
<dbReference type="Proteomes" id="UP000008148">
    <property type="component" value="Chromosome"/>
</dbReference>
<dbReference type="EMBL" id="CP000822">
    <property type="protein sequence ID" value="ABV13036.1"/>
    <property type="molecule type" value="Genomic_DNA"/>
</dbReference>
<organism evidence="1 2">
    <name type="scientific">Citrobacter koseri (strain ATCC BAA-895 / CDC 4225-83 / SGSC4696)</name>
    <dbReference type="NCBI Taxonomy" id="290338"/>
    <lineage>
        <taxon>Bacteria</taxon>
        <taxon>Pseudomonadati</taxon>
        <taxon>Pseudomonadota</taxon>
        <taxon>Gammaproteobacteria</taxon>
        <taxon>Enterobacterales</taxon>
        <taxon>Enterobacteriaceae</taxon>
        <taxon>Citrobacter</taxon>
    </lineage>
</organism>
<dbReference type="AlphaFoldDB" id="A8AHS3"/>
<keyword evidence="2" id="KW-1185">Reference proteome</keyword>
<accession>A8AHS3</accession>
<protein>
    <submittedName>
        <fullName evidence="1">Uncharacterized protein</fullName>
    </submittedName>
</protein>